<dbReference type="EMBL" id="LQOA01000030">
    <property type="protein sequence ID" value="KXT98951.1"/>
    <property type="molecule type" value="Genomic_DNA"/>
</dbReference>
<name>A0A139Q9B8_STRMT</name>
<keyword evidence="1" id="KW-0812">Transmembrane</keyword>
<dbReference type="Proteomes" id="UP000070136">
    <property type="component" value="Unassembled WGS sequence"/>
</dbReference>
<comment type="caution">
    <text evidence="2">The sequence shown here is derived from an EMBL/GenBank/DDBJ whole genome shotgun (WGS) entry which is preliminary data.</text>
</comment>
<proteinExistence type="predicted"/>
<gene>
    <name evidence="2" type="ORF">SMIDD28_00936</name>
</gene>
<feature type="transmembrane region" description="Helical" evidence="1">
    <location>
        <begin position="118"/>
        <end position="142"/>
    </location>
</feature>
<accession>A0A139Q9B8</accession>
<feature type="transmembrane region" description="Helical" evidence="1">
    <location>
        <begin position="87"/>
        <end position="106"/>
    </location>
</feature>
<feature type="transmembrane region" description="Helical" evidence="1">
    <location>
        <begin position="149"/>
        <end position="168"/>
    </location>
</feature>
<protein>
    <submittedName>
        <fullName evidence="2">Uncharacterized protein</fullName>
    </submittedName>
</protein>
<organism evidence="2 3">
    <name type="scientific">Streptococcus mitis</name>
    <dbReference type="NCBI Taxonomy" id="28037"/>
    <lineage>
        <taxon>Bacteria</taxon>
        <taxon>Bacillati</taxon>
        <taxon>Bacillota</taxon>
        <taxon>Bacilli</taxon>
        <taxon>Lactobacillales</taxon>
        <taxon>Streptococcaceae</taxon>
        <taxon>Streptococcus</taxon>
        <taxon>Streptococcus mitis group</taxon>
    </lineage>
</organism>
<keyword evidence="1" id="KW-0472">Membrane</keyword>
<sequence>MSSLRWKRVGRFSMKNKNRLWITVPVSGLITLYVIRLIKVWITTITNNKSNLLDLSLLENIIVLVTFFSAIIFLLKVGLSNNKKQKIISILIIICFILTLFSYFISVGNKQVNDFLVFFTYILFNLLIYLLCDMILIVYEWVIKDESTMAPKLTFIWGLITFLIAILFKF</sequence>
<dbReference type="PATRIC" id="fig|28037.234.peg.975"/>
<dbReference type="AlphaFoldDB" id="A0A139Q9B8"/>
<evidence type="ECO:0000313" key="2">
    <source>
        <dbReference type="EMBL" id="KXT98951.1"/>
    </source>
</evidence>
<dbReference type="RefSeq" id="WP_155719314.1">
    <property type="nucleotide sequence ID" value="NZ_KQ970262.1"/>
</dbReference>
<feature type="transmembrane region" description="Helical" evidence="1">
    <location>
        <begin position="57"/>
        <end position="75"/>
    </location>
</feature>
<evidence type="ECO:0000313" key="3">
    <source>
        <dbReference type="Proteomes" id="UP000070136"/>
    </source>
</evidence>
<keyword evidence="1" id="KW-1133">Transmembrane helix</keyword>
<evidence type="ECO:0000256" key="1">
    <source>
        <dbReference type="SAM" id="Phobius"/>
    </source>
</evidence>
<reference evidence="2 3" key="1">
    <citation type="submission" date="2016-01" db="EMBL/GenBank/DDBJ databases">
        <title>Highly variable Streptococcus oralis are common among viridans streptococci isolated from primates.</title>
        <authorList>
            <person name="Denapaite D."/>
            <person name="Rieger M."/>
            <person name="Koendgen S."/>
            <person name="Brueckner R."/>
            <person name="Ochigava I."/>
            <person name="Kappeler P."/>
            <person name="Maetz-Rensing K."/>
            <person name="Leendertz F."/>
            <person name="Hakenbeck R."/>
        </authorList>
    </citation>
    <scope>NUCLEOTIDE SEQUENCE [LARGE SCALE GENOMIC DNA]</scope>
    <source>
        <strain evidence="2 3">DD28</strain>
    </source>
</reference>
<feature type="transmembrane region" description="Helical" evidence="1">
    <location>
        <begin position="20"/>
        <end position="42"/>
    </location>
</feature>